<dbReference type="AlphaFoldDB" id="A0A0C2WTD4"/>
<name>A0A0C2WTD4_AMAMK</name>
<dbReference type="EMBL" id="KN818245">
    <property type="protein sequence ID" value="KIL64987.1"/>
    <property type="molecule type" value="Genomic_DNA"/>
</dbReference>
<accession>A0A0C2WTD4</accession>
<protein>
    <recommendedName>
        <fullName evidence="4">F-box domain-containing protein</fullName>
    </recommendedName>
</protein>
<feature type="region of interest" description="Disordered" evidence="1">
    <location>
        <begin position="343"/>
        <end position="385"/>
    </location>
</feature>
<organism evidence="2 3">
    <name type="scientific">Amanita muscaria (strain Koide BX008)</name>
    <dbReference type="NCBI Taxonomy" id="946122"/>
    <lineage>
        <taxon>Eukaryota</taxon>
        <taxon>Fungi</taxon>
        <taxon>Dikarya</taxon>
        <taxon>Basidiomycota</taxon>
        <taxon>Agaricomycotina</taxon>
        <taxon>Agaricomycetes</taxon>
        <taxon>Agaricomycetidae</taxon>
        <taxon>Agaricales</taxon>
        <taxon>Pluteineae</taxon>
        <taxon>Amanitaceae</taxon>
        <taxon>Amanita</taxon>
    </lineage>
</organism>
<dbReference type="OrthoDB" id="2786563at2759"/>
<feature type="compositionally biased region" description="Low complexity" evidence="1">
    <location>
        <begin position="372"/>
        <end position="385"/>
    </location>
</feature>
<sequence>MTRAFTLQDFPEELLEHILGLCVAAQSQTPPPRRPQWHTPAFQTRRTSPLRVCKTFHRIATPLLYHNVHVVDVMQAELLLRTLQGNASISPLIRSLVLSTITLQSAQILSLCKGLLALDFTLDAASSSSPPSPPSSQGDAVDPAALYFSNALMTQRHIQHLVVRKPDARAYLTMPRIKYVLSGLAHALLSWNKLETANFAFKFADDSRQGGPIVQLTHALSNSPRLHSFAAHVPATWSEAILRVSTNRRMERIVLTDGRVDVSVIPEFMGGCPPLSAPEHQQGGVLGTGLFFMEARKHSRLSELIKAGTPFVRCRARSFPAGQGVPMRATPVTLVATRSADSFASASSPSSAPSSPTSHVASAKLPKRKKPSSSPRPVSTPSFHL</sequence>
<evidence type="ECO:0000313" key="3">
    <source>
        <dbReference type="Proteomes" id="UP000054549"/>
    </source>
</evidence>
<dbReference type="HOGENOM" id="CLU_046568_1_0_1"/>
<dbReference type="Proteomes" id="UP000054549">
    <property type="component" value="Unassembled WGS sequence"/>
</dbReference>
<evidence type="ECO:0000313" key="2">
    <source>
        <dbReference type="EMBL" id="KIL64987.1"/>
    </source>
</evidence>
<gene>
    <name evidence="2" type="ORF">M378DRAFT_198184</name>
</gene>
<keyword evidence="3" id="KW-1185">Reference proteome</keyword>
<dbReference type="InParanoid" id="A0A0C2WTD4"/>
<proteinExistence type="predicted"/>
<evidence type="ECO:0008006" key="4">
    <source>
        <dbReference type="Google" id="ProtNLM"/>
    </source>
</evidence>
<feature type="compositionally biased region" description="Low complexity" evidence="1">
    <location>
        <begin position="343"/>
        <end position="364"/>
    </location>
</feature>
<evidence type="ECO:0000256" key="1">
    <source>
        <dbReference type="SAM" id="MobiDB-lite"/>
    </source>
</evidence>
<reference evidence="2 3" key="1">
    <citation type="submission" date="2014-04" db="EMBL/GenBank/DDBJ databases">
        <title>Evolutionary Origins and Diversification of the Mycorrhizal Mutualists.</title>
        <authorList>
            <consortium name="DOE Joint Genome Institute"/>
            <consortium name="Mycorrhizal Genomics Consortium"/>
            <person name="Kohler A."/>
            <person name="Kuo A."/>
            <person name="Nagy L.G."/>
            <person name="Floudas D."/>
            <person name="Copeland A."/>
            <person name="Barry K.W."/>
            <person name="Cichocki N."/>
            <person name="Veneault-Fourrey C."/>
            <person name="LaButti K."/>
            <person name="Lindquist E.A."/>
            <person name="Lipzen A."/>
            <person name="Lundell T."/>
            <person name="Morin E."/>
            <person name="Murat C."/>
            <person name="Riley R."/>
            <person name="Ohm R."/>
            <person name="Sun H."/>
            <person name="Tunlid A."/>
            <person name="Henrissat B."/>
            <person name="Grigoriev I.V."/>
            <person name="Hibbett D.S."/>
            <person name="Martin F."/>
        </authorList>
    </citation>
    <scope>NUCLEOTIDE SEQUENCE [LARGE SCALE GENOMIC DNA]</scope>
    <source>
        <strain evidence="2 3">Koide BX008</strain>
    </source>
</reference>